<keyword evidence="1" id="KW-1133">Transmembrane helix</keyword>
<gene>
    <name evidence="2" type="ORF">ARTV_3073</name>
</gene>
<keyword evidence="1" id="KW-0472">Membrane</keyword>
<organism evidence="2">
    <name type="scientific">Arsenophonus endosymbiont of Trialeurodes vaporariorum</name>
    <dbReference type="NCBI Taxonomy" id="235567"/>
    <lineage>
        <taxon>Bacteria</taxon>
        <taxon>Pseudomonadati</taxon>
        <taxon>Pseudomonadota</taxon>
        <taxon>Gammaproteobacteria</taxon>
        <taxon>Enterobacterales</taxon>
        <taxon>Morganellaceae</taxon>
        <taxon>Arsenophonus</taxon>
    </lineage>
</organism>
<reference evidence="2" key="1">
    <citation type="submission" date="2018-04" db="EMBL/GenBank/DDBJ databases">
        <authorList>
            <person name="Go L.Y."/>
            <person name="Mitchell J.A."/>
        </authorList>
    </citation>
    <scope>NUCLEOTIDE SEQUENCE</scope>
    <source>
        <strain evidence="2">ARTV</strain>
    </source>
</reference>
<sequence length="110" mass="12105">MGQVAFGTLKFVETLENSGLPKDQVKAISLAVRESHEAVDVATKRDLDDVRKDLSAQISDVRKDMEIVRKDLQLGMSGIRAEQKLIRWMLGAGILGILSLVVKAFLMPAL</sequence>
<evidence type="ECO:0000256" key="1">
    <source>
        <dbReference type="SAM" id="Phobius"/>
    </source>
</evidence>
<dbReference type="AlphaFoldDB" id="A0A3B0M8S6"/>
<proteinExistence type="predicted"/>
<evidence type="ECO:0008006" key="3">
    <source>
        <dbReference type="Google" id="ProtNLM"/>
    </source>
</evidence>
<evidence type="ECO:0000313" key="2">
    <source>
        <dbReference type="EMBL" id="SSW96588.1"/>
    </source>
</evidence>
<dbReference type="EMBL" id="UFQR01000024">
    <property type="protein sequence ID" value="SSW96588.1"/>
    <property type="molecule type" value="Genomic_DNA"/>
</dbReference>
<keyword evidence="1" id="KW-0812">Transmembrane</keyword>
<name>A0A3B0M8S6_9GAMM</name>
<feature type="transmembrane region" description="Helical" evidence="1">
    <location>
        <begin position="85"/>
        <end position="106"/>
    </location>
</feature>
<protein>
    <recommendedName>
        <fullName evidence="3">DUF1640 domain-containing protein</fullName>
    </recommendedName>
</protein>
<accession>A0A3B0M8S6</accession>